<dbReference type="PANTHER" id="PTHR12835:SF5">
    <property type="entry name" value="BIOTIN--PROTEIN LIGASE"/>
    <property type="match status" value="1"/>
</dbReference>
<dbReference type="Proteomes" id="UP000198302">
    <property type="component" value="Unassembled WGS sequence"/>
</dbReference>
<comment type="caution">
    <text evidence="3">The sequence shown here is derived from an EMBL/GenBank/DDBJ whole genome shotgun (WGS) entry which is preliminary data.</text>
</comment>
<dbReference type="AlphaFoldDB" id="A0A0D0EL76"/>
<evidence type="ECO:0000313" key="5">
    <source>
        <dbReference type="Proteomes" id="UP000032061"/>
    </source>
</evidence>
<dbReference type="GO" id="GO:0004077">
    <property type="term" value="F:biotin--[biotin carboxyl-carrier protein] ligase activity"/>
    <property type="evidence" value="ECO:0007669"/>
    <property type="project" value="InterPro"/>
</dbReference>
<dbReference type="EMBL" id="JPRK01000009">
    <property type="protein sequence ID" value="KIO52570.1"/>
    <property type="molecule type" value="Genomic_DNA"/>
</dbReference>
<evidence type="ECO:0000259" key="2">
    <source>
        <dbReference type="PROSITE" id="PS51733"/>
    </source>
</evidence>
<name>A0A0D0EL76_9FLAO</name>
<dbReference type="PANTHER" id="PTHR12835">
    <property type="entry name" value="BIOTIN PROTEIN LIGASE"/>
    <property type="match status" value="1"/>
</dbReference>
<dbReference type="InterPro" id="IPR004408">
    <property type="entry name" value="Biotin_CoA_COase_ligase"/>
</dbReference>
<dbReference type="Pfam" id="PF03099">
    <property type="entry name" value="BPL_LplA_LipB"/>
    <property type="match status" value="1"/>
</dbReference>
<evidence type="ECO:0000313" key="3">
    <source>
        <dbReference type="EMBL" id="KIO52570.1"/>
    </source>
</evidence>
<dbReference type="InterPro" id="IPR045864">
    <property type="entry name" value="aa-tRNA-synth_II/BPL/LPL"/>
</dbReference>
<feature type="domain" description="BPL/LPL catalytic" evidence="2">
    <location>
        <begin position="1"/>
        <end position="177"/>
    </location>
</feature>
<dbReference type="SUPFAM" id="SSF55681">
    <property type="entry name" value="Class II aaRS and biotin synthetases"/>
    <property type="match status" value="1"/>
</dbReference>
<protein>
    <submittedName>
        <fullName evidence="4">Biotin--[acetyl-CoA-carboxylase] ligase</fullName>
    </submittedName>
    <submittedName>
        <fullName evidence="3">Biotin--acetyl-CoA-carboxylase ligase</fullName>
    </submittedName>
</protein>
<dbReference type="Proteomes" id="UP000032061">
    <property type="component" value="Unassembled WGS sequence"/>
</dbReference>
<gene>
    <name evidence="4" type="ORF">B0A73_06405</name>
    <name evidence="3" type="ORF">IW18_11570</name>
</gene>
<dbReference type="GO" id="GO:0005737">
    <property type="term" value="C:cytoplasm"/>
    <property type="evidence" value="ECO:0007669"/>
    <property type="project" value="TreeGrafter"/>
</dbReference>
<sequence>MKLIKLDAIDSTNDFLKSLASQDELDNFTVITAETQTKGKGQMGAKWLSESGKNLIMSALVKDFVFSNEQVFNLSIIVSLSVIDVLKSLDISDLSIKWPNDIMSYNKKIGGILIENTLKSDGRIVSVVGLGLNVNQTNYDELPNASSLAVIAGRSFDKDALPVLIVEKMKEKIKLWETNSTVFWNEYFNSLFRKGIPMPFKSLNTNNARQNFMGIIQGVSTIGKLQVLLEDDSVSEFDIKEIQMLY</sequence>
<accession>A0A0D0EL76</accession>
<reference evidence="4 6" key="2">
    <citation type="submission" date="2016-11" db="EMBL/GenBank/DDBJ databases">
        <title>Whole genomes of Flavobacteriaceae.</title>
        <authorList>
            <person name="Stine C."/>
            <person name="Li C."/>
            <person name="Tadesse D."/>
        </authorList>
    </citation>
    <scope>NUCLEOTIDE SEQUENCE [LARGE SCALE GENOMIC DNA]</scope>
    <source>
        <strain evidence="4 6">ATCC 51468</strain>
    </source>
</reference>
<evidence type="ECO:0000313" key="4">
    <source>
        <dbReference type="EMBL" id="OXA89204.1"/>
    </source>
</evidence>
<dbReference type="STRING" id="37752.IW18_11570"/>
<proteinExistence type="predicted"/>
<dbReference type="InterPro" id="IPR004143">
    <property type="entry name" value="BPL_LPL_catalytic"/>
</dbReference>
<dbReference type="PROSITE" id="PS51733">
    <property type="entry name" value="BPL_LPL_CATALYTIC"/>
    <property type="match status" value="1"/>
</dbReference>
<evidence type="ECO:0000313" key="6">
    <source>
        <dbReference type="Proteomes" id="UP000198302"/>
    </source>
</evidence>
<reference evidence="3 5" key="1">
    <citation type="submission" date="2015-01" db="EMBL/GenBank/DDBJ databases">
        <title>Genome of Flavobacterium hibernum DSM 12611.</title>
        <authorList>
            <person name="Stropko S.J."/>
            <person name="Pipes S.E."/>
            <person name="Newman J.D."/>
        </authorList>
    </citation>
    <scope>NUCLEOTIDE SEQUENCE [LARGE SCALE GENOMIC DNA]</scope>
    <source>
        <strain evidence="3 5">DSM 12611</strain>
    </source>
</reference>
<evidence type="ECO:0000256" key="1">
    <source>
        <dbReference type="ARBA" id="ARBA00022598"/>
    </source>
</evidence>
<dbReference type="Gene3D" id="3.30.930.10">
    <property type="entry name" value="Bira Bifunctional Protein, Domain 2"/>
    <property type="match status" value="1"/>
</dbReference>
<organism evidence="3 5">
    <name type="scientific">Flavobacterium hibernum</name>
    <dbReference type="NCBI Taxonomy" id="37752"/>
    <lineage>
        <taxon>Bacteria</taxon>
        <taxon>Pseudomonadati</taxon>
        <taxon>Bacteroidota</taxon>
        <taxon>Flavobacteriia</taxon>
        <taxon>Flavobacteriales</taxon>
        <taxon>Flavobacteriaceae</taxon>
        <taxon>Flavobacterium</taxon>
    </lineage>
</organism>
<dbReference type="CDD" id="cd16442">
    <property type="entry name" value="BPL"/>
    <property type="match status" value="1"/>
</dbReference>
<keyword evidence="6" id="KW-1185">Reference proteome</keyword>
<dbReference type="OrthoDB" id="9807064at2"/>
<dbReference type="NCBIfam" id="TIGR00121">
    <property type="entry name" value="birA_ligase"/>
    <property type="match status" value="1"/>
</dbReference>
<keyword evidence="1 3" id="KW-0436">Ligase</keyword>
<dbReference type="RefSeq" id="WP_041517867.1">
    <property type="nucleotide sequence ID" value="NZ_JPRK01000009.1"/>
</dbReference>
<dbReference type="EMBL" id="MUGX01000009">
    <property type="protein sequence ID" value="OXA89204.1"/>
    <property type="molecule type" value="Genomic_DNA"/>
</dbReference>